<organism evidence="1 2">
    <name type="scientific">Lactobacillus paragasseri</name>
    <dbReference type="NCBI Taxonomy" id="2107999"/>
    <lineage>
        <taxon>Bacteria</taxon>
        <taxon>Bacillati</taxon>
        <taxon>Bacillota</taxon>
        <taxon>Bacilli</taxon>
        <taxon>Lactobacillales</taxon>
        <taxon>Lactobacillaceae</taxon>
        <taxon>Lactobacillus</taxon>
    </lineage>
</organism>
<gene>
    <name evidence="1" type="ORF">LJCM1130_19080</name>
</gene>
<dbReference type="Proteomes" id="UP000250714">
    <property type="component" value="Unassembled WGS sequence"/>
</dbReference>
<accession>A0ABQ0N5S3</accession>
<name>A0ABQ0N5S3_9LACO</name>
<evidence type="ECO:0000313" key="2">
    <source>
        <dbReference type="Proteomes" id="UP000250714"/>
    </source>
</evidence>
<protein>
    <submittedName>
        <fullName evidence="1">Uncharacterized protein</fullName>
    </submittedName>
</protein>
<evidence type="ECO:0000313" key="1">
    <source>
        <dbReference type="EMBL" id="GBA83988.1"/>
    </source>
</evidence>
<dbReference type="EMBL" id="BEXG01000008">
    <property type="protein sequence ID" value="GBA83988.1"/>
    <property type="molecule type" value="Genomic_DNA"/>
</dbReference>
<sequence>MTLDDPIDANELFIPIHDLRKYVKVHKSQSVNIYVQKCCYSNI</sequence>
<comment type="caution">
    <text evidence="1">The sequence shown here is derived from an EMBL/GenBank/DDBJ whole genome shotgun (WGS) entry which is preliminary data.</text>
</comment>
<proteinExistence type="predicted"/>
<keyword evidence="2" id="KW-1185">Reference proteome</keyword>
<reference evidence="1 2" key="1">
    <citation type="journal article" date="2018" name="Int. J. Syst. Evol. Microbiol.">
        <title>Lactobacillus paragasseri sp. nov., a sister taxon of Lactobacillus gasseri, based on whole-genome sequence analyses.</title>
        <authorList>
            <person name="Tanizawa Y."/>
            <person name="Tada I."/>
            <person name="Kobayashi H."/>
            <person name="Endo A."/>
            <person name="Maeno S."/>
            <person name="Toyoda A."/>
            <person name="Arita M."/>
            <person name="Nakamura Y."/>
            <person name="Sakamoto M."/>
            <person name="Ohkuma M."/>
            <person name="Tohno M."/>
        </authorList>
    </citation>
    <scope>NUCLEOTIDE SEQUENCE [LARGE SCALE GENOMIC DNA]</scope>
    <source>
        <strain evidence="1 2">JCM 1130</strain>
    </source>
</reference>